<evidence type="ECO:0000256" key="1">
    <source>
        <dbReference type="SAM" id="Phobius"/>
    </source>
</evidence>
<dbReference type="Proteomes" id="UP000229056">
    <property type="component" value="Unassembled WGS sequence"/>
</dbReference>
<dbReference type="AlphaFoldDB" id="A0A2H0W4D6"/>
<organism evidence="2 3">
    <name type="scientific">Candidatus Buchananbacteria bacterium CG10_big_fil_rev_8_21_14_0_10_33_19</name>
    <dbReference type="NCBI Taxonomy" id="1974525"/>
    <lineage>
        <taxon>Bacteria</taxon>
        <taxon>Candidatus Buchananiibacteriota</taxon>
    </lineage>
</organism>
<dbReference type="EMBL" id="PEZY01000005">
    <property type="protein sequence ID" value="PIS06174.1"/>
    <property type="molecule type" value="Genomic_DNA"/>
</dbReference>
<protein>
    <submittedName>
        <fullName evidence="2">Uncharacterized protein</fullName>
    </submittedName>
</protein>
<keyword evidence="1" id="KW-1133">Transmembrane helix</keyword>
<gene>
    <name evidence="2" type="ORF">COT80_01215</name>
</gene>
<keyword evidence="1" id="KW-0812">Transmembrane</keyword>
<proteinExistence type="predicted"/>
<feature type="transmembrane region" description="Helical" evidence="1">
    <location>
        <begin position="31"/>
        <end position="57"/>
    </location>
</feature>
<feature type="transmembrane region" description="Helical" evidence="1">
    <location>
        <begin position="5"/>
        <end position="25"/>
    </location>
</feature>
<accession>A0A2H0W4D6</accession>
<keyword evidence="1" id="KW-0472">Membrane</keyword>
<evidence type="ECO:0000313" key="2">
    <source>
        <dbReference type="EMBL" id="PIS06174.1"/>
    </source>
</evidence>
<reference evidence="3" key="1">
    <citation type="submission" date="2017-09" db="EMBL/GenBank/DDBJ databases">
        <title>Depth-based differentiation of microbial function through sediment-hosted aquifers and enrichment of novel symbionts in the deep terrestrial subsurface.</title>
        <authorList>
            <person name="Probst A.J."/>
            <person name="Ladd B."/>
            <person name="Jarett J.K."/>
            <person name="Geller-Mcgrath D.E."/>
            <person name="Sieber C.M.K."/>
            <person name="Emerson J.B."/>
            <person name="Anantharaman K."/>
            <person name="Thomas B.C."/>
            <person name="Malmstrom R."/>
            <person name="Stieglmeier M."/>
            <person name="Klingl A."/>
            <person name="Woyke T."/>
            <person name="Ryan C.M."/>
            <person name="Banfield J.F."/>
        </authorList>
    </citation>
    <scope>NUCLEOTIDE SEQUENCE [LARGE SCALE GENOMIC DNA]</scope>
</reference>
<sequence length="139" mass="15757">MQLYIIPAIFTLVSILMIRLTYHFFNTKSDTSLISVCVIASTVFITVSLFTLALVTVRLFGGYQVHQSDLTINSVCEVLYVAEPQIVPATNFKPERKNYPTLIKLPNDDLRFFSLDTAMPVGFIKVLPDHKLQQFTTTH</sequence>
<comment type="caution">
    <text evidence="2">The sequence shown here is derived from an EMBL/GenBank/DDBJ whole genome shotgun (WGS) entry which is preliminary data.</text>
</comment>
<name>A0A2H0W4D6_9BACT</name>
<evidence type="ECO:0000313" key="3">
    <source>
        <dbReference type="Proteomes" id="UP000229056"/>
    </source>
</evidence>